<dbReference type="Proteomes" id="UP000253319">
    <property type="component" value="Unassembled WGS sequence"/>
</dbReference>
<accession>A0A365NZM7</accession>
<dbReference type="RefSeq" id="WP_113989704.1">
    <property type="nucleotide sequence ID" value="NZ_QLST01000014.1"/>
</dbReference>
<comment type="caution">
    <text evidence="1">The sequence shown here is derived from an EMBL/GenBank/DDBJ whole genome shotgun (WGS) entry which is preliminary data.</text>
</comment>
<sequence length="250" mass="29827">MSHHTKRKFVGNVKLDFSINSLNENEEKPNYQNIDYTEYTKGYIQLEDNTVIGGFVYLHNHKPILIPEPEPSILYFTNAESKLIEILELRDTILQFKASEHSIHDLSHIFFNFFQLSSDYIINLFTSIEAFNNSLIPDDFEFEYKKEKYGKDDAQKSIDFITKLKKAVPKIMEKSFVKEFQNKYDFLLKLKDLRDNTVHTKNMYKGFPSSYRELYKNYLDFDFIQSYQTTKDYFNFYIPNWIENCDCGNK</sequence>
<evidence type="ECO:0000313" key="1">
    <source>
        <dbReference type="EMBL" id="RBA27715.1"/>
    </source>
</evidence>
<proteinExistence type="predicted"/>
<dbReference type="EMBL" id="QLST01000014">
    <property type="protein sequence ID" value="RBA27715.1"/>
    <property type="molecule type" value="Genomic_DNA"/>
</dbReference>
<dbReference type="AlphaFoldDB" id="A0A365NZM7"/>
<name>A0A365NZM7_9FLAO</name>
<dbReference type="OrthoDB" id="788947at2"/>
<protein>
    <submittedName>
        <fullName evidence="1">Uncharacterized protein</fullName>
    </submittedName>
</protein>
<reference evidence="1 2" key="1">
    <citation type="submission" date="2018-06" db="EMBL/GenBank/DDBJ databases">
        <title>Flavobacterium tibetense sp. nov., isolated from a wetland YonghuCo on Tibetan Plateau.</title>
        <authorList>
            <person name="Xing P."/>
            <person name="Phurbu D."/>
            <person name="Lu H."/>
        </authorList>
    </citation>
    <scope>NUCLEOTIDE SEQUENCE [LARGE SCALE GENOMIC DNA]</scope>
    <source>
        <strain evidence="1 2">YH5</strain>
    </source>
</reference>
<keyword evidence="2" id="KW-1185">Reference proteome</keyword>
<gene>
    <name evidence="1" type="ORF">DPN68_11010</name>
</gene>
<organism evidence="1 2">
    <name type="scientific">Flavobacterium tibetense</name>
    <dbReference type="NCBI Taxonomy" id="2233533"/>
    <lineage>
        <taxon>Bacteria</taxon>
        <taxon>Pseudomonadati</taxon>
        <taxon>Bacteroidota</taxon>
        <taxon>Flavobacteriia</taxon>
        <taxon>Flavobacteriales</taxon>
        <taxon>Flavobacteriaceae</taxon>
        <taxon>Flavobacterium</taxon>
    </lineage>
</organism>
<evidence type="ECO:0000313" key="2">
    <source>
        <dbReference type="Proteomes" id="UP000253319"/>
    </source>
</evidence>